<protein>
    <submittedName>
        <fullName evidence="1">Protein Faf1p</fullName>
    </submittedName>
</protein>
<dbReference type="EMBL" id="CALSDN010000004">
    <property type="protein sequence ID" value="CAH6720576.1"/>
    <property type="molecule type" value="Genomic_DNA"/>
</dbReference>
<evidence type="ECO:0000313" key="1">
    <source>
        <dbReference type="EMBL" id="CAH6720576.1"/>
    </source>
</evidence>
<evidence type="ECO:0000313" key="2">
    <source>
        <dbReference type="Proteomes" id="UP001152531"/>
    </source>
</evidence>
<proteinExistence type="predicted"/>
<keyword evidence="2" id="KW-1185">Reference proteome</keyword>
<reference evidence="1" key="1">
    <citation type="submission" date="2022-06" db="EMBL/GenBank/DDBJ databases">
        <authorList>
            <person name="Legras J.-L."/>
            <person name="Devillers H."/>
            <person name="Grondin C."/>
        </authorList>
    </citation>
    <scope>NUCLEOTIDE SEQUENCE</scope>
    <source>
        <strain evidence="1">CLIB 1444</strain>
    </source>
</reference>
<sequence>MDSDYLKALEIQRKNFEAQFGTLDDMGFEDKTKVEEEEEEFGGFSDDSDSDEMSDEEDHSNDTNSDNDSLNDSDSESDNDNTDTVAAPKVIRLNDTFSQPILSKKEQKQIRSGRILSLEEQAKKERSQTKLTAKQQAANKKEDDENLENDVKLQRLLQESHILSHDLKYSGADVTLQTLDYEEPTGKARKKALTSRIRNLSDTKPLKLESMPMSMRKGMIKSREKKIAKYEEEAKNAGIILSKVKKGELRDLNMGKGSTFQSDRLGNGVKKVNRVRDRGLKIHSIGKSTKNGLIISKKEIERINKKRS</sequence>
<accession>A0ACA9Y6P4</accession>
<gene>
    <name evidence="1" type="ORF">CLIB1444_04S03202</name>
</gene>
<comment type="caution">
    <text evidence="1">The sequence shown here is derived from an EMBL/GenBank/DDBJ whole genome shotgun (WGS) entry which is preliminary data.</text>
</comment>
<name>A0ACA9Y6P4_9ASCO</name>
<organism evidence="1 2">
    <name type="scientific">[Candida] jaroonii</name>
    <dbReference type="NCBI Taxonomy" id="467808"/>
    <lineage>
        <taxon>Eukaryota</taxon>
        <taxon>Fungi</taxon>
        <taxon>Dikarya</taxon>
        <taxon>Ascomycota</taxon>
        <taxon>Saccharomycotina</taxon>
        <taxon>Pichiomycetes</taxon>
        <taxon>Debaryomycetaceae</taxon>
        <taxon>Yamadazyma</taxon>
    </lineage>
</organism>
<dbReference type="Proteomes" id="UP001152531">
    <property type="component" value="Unassembled WGS sequence"/>
</dbReference>